<proteinExistence type="predicted"/>
<name>A0A367Y8X2_9ASCO</name>
<keyword evidence="8" id="KW-0233">DNA recombination</keyword>
<evidence type="ECO:0000256" key="6">
    <source>
        <dbReference type="ARBA" id="ARBA00022840"/>
    </source>
</evidence>
<protein>
    <submittedName>
        <fullName evidence="14">Golgin IMH1</fullName>
    </submittedName>
</protein>
<evidence type="ECO:0000256" key="9">
    <source>
        <dbReference type="ARBA" id="ARBA00023204"/>
    </source>
</evidence>
<dbReference type="GO" id="GO:0003697">
    <property type="term" value="F:single-stranded DNA binding"/>
    <property type="evidence" value="ECO:0007669"/>
    <property type="project" value="TreeGrafter"/>
</dbReference>
<evidence type="ECO:0000256" key="3">
    <source>
        <dbReference type="ARBA" id="ARBA00022454"/>
    </source>
</evidence>
<dbReference type="GO" id="GO:0030915">
    <property type="term" value="C:Smc5-Smc6 complex"/>
    <property type="evidence" value="ECO:0007669"/>
    <property type="project" value="TreeGrafter"/>
</dbReference>
<comment type="caution">
    <text evidence="14">The sequence shown here is derived from an EMBL/GenBank/DDBJ whole genome shotgun (WGS) entry which is preliminary data.</text>
</comment>
<dbReference type="OrthoDB" id="1926336at2759"/>
<dbReference type="SMART" id="SM00755">
    <property type="entry name" value="Grip"/>
    <property type="match status" value="1"/>
</dbReference>
<dbReference type="GO" id="GO:0035861">
    <property type="term" value="C:site of double-strand break"/>
    <property type="evidence" value="ECO:0007669"/>
    <property type="project" value="TreeGrafter"/>
</dbReference>
<dbReference type="Gene3D" id="1.10.287.1490">
    <property type="match status" value="2"/>
</dbReference>
<keyword evidence="15" id="KW-1185">Reference proteome</keyword>
<feature type="compositionally biased region" description="Polar residues" evidence="12">
    <location>
        <begin position="107"/>
        <end position="118"/>
    </location>
</feature>
<dbReference type="GO" id="GO:0000724">
    <property type="term" value="P:double-strand break repair via homologous recombination"/>
    <property type="evidence" value="ECO:0007669"/>
    <property type="project" value="TreeGrafter"/>
</dbReference>
<accession>A0A367Y8X2</accession>
<feature type="compositionally biased region" description="Basic and acidic residues" evidence="12">
    <location>
        <begin position="402"/>
        <end position="414"/>
    </location>
</feature>
<dbReference type="PANTHER" id="PTHR19306">
    <property type="entry name" value="STRUCTURAL MAINTENANCE OF CHROMOSOMES 5,6 SMC5, SMC6"/>
    <property type="match status" value="1"/>
</dbReference>
<evidence type="ECO:0000256" key="10">
    <source>
        <dbReference type="ARBA" id="ARBA00023242"/>
    </source>
</evidence>
<dbReference type="EMBL" id="QLNQ01000025">
    <property type="protein sequence ID" value="RCK62257.1"/>
    <property type="molecule type" value="Genomic_DNA"/>
</dbReference>
<feature type="coiled-coil region" evidence="11">
    <location>
        <begin position="547"/>
        <end position="686"/>
    </location>
</feature>
<keyword evidence="3" id="KW-0158">Chromosome</keyword>
<organism evidence="14 15">
    <name type="scientific">Candida viswanathii</name>
    <dbReference type="NCBI Taxonomy" id="5486"/>
    <lineage>
        <taxon>Eukaryota</taxon>
        <taxon>Fungi</taxon>
        <taxon>Dikarya</taxon>
        <taxon>Ascomycota</taxon>
        <taxon>Saccharomycotina</taxon>
        <taxon>Pichiomycetes</taxon>
        <taxon>Debaryomycetaceae</taxon>
        <taxon>Candida/Lodderomyces clade</taxon>
        <taxon>Candida</taxon>
    </lineage>
</organism>
<feature type="compositionally biased region" description="Basic and acidic residues" evidence="12">
    <location>
        <begin position="445"/>
        <end position="454"/>
    </location>
</feature>
<dbReference type="GO" id="GO:0003684">
    <property type="term" value="F:damaged DNA binding"/>
    <property type="evidence" value="ECO:0007669"/>
    <property type="project" value="TreeGrafter"/>
</dbReference>
<feature type="compositionally biased region" description="Polar residues" evidence="12">
    <location>
        <begin position="415"/>
        <end position="437"/>
    </location>
</feature>
<dbReference type="PROSITE" id="PS50913">
    <property type="entry name" value="GRIP"/>
    <property type="match status" value="1"/>
</dbReference>
<dbReference type="PANTHER" id="PTHR19306:SF6">
    <property type="entry name" value="STRUCTURAL MAINTENANCE OF CHROMOSOMES PROTEIN 6"/>
    <property type="match status" value="1"/>
</dbReference>
<feature type="compositionally biased region" description="Polar residues" evidence="12">
    <location>
        <begin position="28"/>
        <end position="39"/>
    </location>
</feature>
<feature type="region of interest" description="Disordered" evidence="12">
    <location>
        <begin position="299"/>
        <end position="336"/>
    </location>
</feature>
<keyword evidence="5" id="KW-0227">DNA damage</keyword>
<keyword evidence="6" id="KW-0067">ATP-binding</keyword>
<feature type="region of interest" description="Disordered" evidence="12">
    <location>
        <begin position="1"/>
        <end position="129"/>
    </location>
</feature>
<evidence type="ECO:0000256" key="5">
    <source>
        <dbReference type="ARBA" id="ARBA00022763"/>
    </source>
</evidence>
<dbReference type="GO" id="GO:0005524">
    <property type="term" value="F:ATP binding"/>
    <property type="evidence" value="ECO:0007669"/>
    <property type="project" value="UniProtKB-KW"/>
</dbReference>
<evidence type="ECO:0000256" key="8">
    <source>
        <dbReference type="ARBA" id="ARBA00023172"/>
    </source>
</evidence>
<keyword evidence="10" id="KW-0539">Nucleus</keyword>
<dbReference type="GO" id="GO:0005634">
    <property type="term" value="C:nucleus"/>
    <property type="evidence" value="ECO:0007669"/>
    <property type="project" value="UniProtKB-SubCell"/>
</dbReference>
<feature type="region of interest" description="Disordered" evidence="12">
    <location>
        <begin position="402"/>
        <end position="477"/>
    </location>
</feature>
<dbReference type="STRING" id="5486.A0A367Y8X2"/>
<dbReference type="AlphaFoldDB" id="A0A367Y8X2"/>
<feature type="domain" description="GRIP" evidence="13">
    <location>
        <begin position="863"/>
        <end position="911"/>
    </location>
</feature>
<keyword evidence="4" id="KW-0547">Nucleotide-binding</keyword>
<feature type="compositionally biased region" description="Basic and acidic residues" evidence="12">
    <location>
        <begin position="462"/>
        <end position="477"/>
    </location>
</feature>
<gene>
    <name evidence="14" type="primary">IMH1_1</name>
    <name evidence="14" type="ORF">Cantr_09073</name>
</gene>
<feature type="coiled-coil region" evidence="11">
    <location>
        <begin position="730"/>
        <end position="771"/>
    </location>
</feature>
<dbReference type="Pfam" id="PF01465">
    <property type="entry name" value="GRIP"/>
    <property type="match status" value="1"/>
</dbReference>
<comment type="subcellular location">
    <subcellularLocation>
        <location evidence="2">Chromosome</location>
    </subcellularLocation>
    <subcellularLocation>
        <location evidence="1">Nucleus</location>
    </subcellularLocation>
</comment>
<dbReference type="InterPro" id="IPR000237">
    <property type="entry name" value="GRIP_dom"/>
</dbReference>
<evidence type="ECO:0000313" key="14">
    <source>
        <dbReference type="EMBL" id="RCK62257.1"/>
    </source>
</evidence>
<evidence type="ECO:0000256" key="7">
    <source>
        <dbReference type="ARBA" id="ARBA00023054"/>
    </source>
</evidence>
<keyword evidence="9" id="KW-0234">DNA repair</keyword>
<feature type="compositionally biased region" description="Low complexity" evidence="12">
    <location>
        <begin position="87"/>
        <end position="106"/>
    </location>
</feature>
<evidence type="ECO:0000256" key="11">
    <source>
        <dbReference type="SAM" id="Coils"/>
    </source>
</evidence>
<evidence type="ECO:0000256" key="4">
    <source>
        <dbReference type="ARBA" id="ARBA00022741"/>
    </source>
</evidence>
<evidence type="ECO:0000256" key="12">
    <source>
        <dbReference type="SAM" id="MobiDB-lite"/>
    </source>
</evidence>
<keyword evidence="7 11" id="KW-0175">Coiled coil</keyword>
<reference evidence="14 15" key="1">
    <citation type="submission" date="2018-06" db="EMBL/GenBank/DDBJ databases">
        <title>Whole genome sequencing of Candida tropicalis (genome annotated by CSBL at Korea University).</title>
        <authorList>
            <person name="Ahn J."/>
        </authorList>
    </citation>
    <scope>NUCLEOTIDE SEQUENCE [LARGE SCALE GENOMIC DNA]</scope>
    <source>
        <strain evidence="14 15">ATCC 20962</strain>
    </source>
</reference>
<evidence type="ECO:0000313" key="15">
    <source>
        <dbReference type="Proteomes" id="UP000253472"/>
    </source>
</evidence>
<evidence type="ECO:0000259" key="13">
    <source>
        <dbReference type="PROSITE" id="PS50913"/>
    </source>
</evidence>
<sequence>MFSKLKNFSEDVLNNLSEQAQQQQQQQHSKQNEAFTQLERSARVLATETPDASQLTQPKDEDISEVASSVEPESRVATPVPTPAPAQTPASKETTPAPSTGTASTGEPTSNSEVSKSAGSDIDNLPPPIRSKLKKFAKYEEKYPVLLDAYKVEKKKNEIIKVFEKLLQENTPISSISEGRSLVEYLDGLNEKTKMLNAEIRKLTKDNNSMNFKIVKLEESNKDMGNDLKELQKIKGDNEMLQKKVDGMSDELEKINNANDKLNKDLDEKANKMDSLNKELEEKTTEIEKLKSDISEKDKELAELKEKPQVEVGKSEAAEDTKPKEEDKAVEVAKDKEGVTTDDSVISDLKTQLSDKEAEVKDLNGKISSLKEELQDKKEEIEDLRDLVKDIGNELVTYKTEIKELKEKEQKEGSPSETPTRSNSPDEVESLTTQVKNWETKFNAKSKENKDLQEQLKAAATKSEENDVASKRSEDQLRKQIQELNKQLKTTEEKLESKTKELDNLLEEKEKLDKRISELSKFKTNDSALKLEIASLKTTITHKDTNISDLKSKIDELQSTGKTLNSKIDQLTKSNNELQANSMSLLKDKNELLTKQEVLMDNSKSLNAQLTKLQQDKQQVVNDLEKTKNKLDSVLADKSSSANDILTYKKQHEEIMMKSKEYSLRIESLEDDLTEARNMLQERTRETSNMRRLLIDAEEMLKKQKQDSKVELSSILEDKNELERSNLSIVKRKQREIDELKEQIQDYKLKIEKLESKLSLAQVNQKTANDTDIDNQNEMAKEMSSTIDTLRTALNNSTTKVKELETYNSNLKKLNEDNTLRFERLSKNFKMLNQQYMHMKDRKNSVSTPTHEEPKKEMLPEKVEEQAMNIAYLKNVLLGFFQHKEQREQLLPVLKTIFQFSKEDEEKFLMALK</sequence>
<dbReference type="Proteomes" id="UP000253472">
    <property type="component" value="Unassembled WGS sequence"/>
</dbReference>
<evidence type="ECO:0000256" key="2">
    <source>
        <dbReference type="ARBA" id="ARBA00004286"/>
    </source>
</evidence>
<evidence type="ECO:0000256" key="1">
    <source>
        <dbReference type="ARBA" id="ARBA00004123"/>
    </source>
</evidence>